<organism evidence="5 6">
    <name type="scientific">Chiloscyllium punctatum</name>
    <name type="common">Brownbanded bambooshark</name>
    <name type="synonym">Hemiscyllium punctatum</name>
    <dbReference type="NCBI Taxonomy" id="137246"/>
    <lineage>
        <taxon>Eukaryota</taxon>
        <taxon>Metazoa</taxon>
        <taxon>Chordata</taxon>
        <taxon>Craniata</taxon>
        <taxon>Vertebrata</taxon>
        <taxon>Chondrichthyes</taxon>
        <taxon>Elasmobranchii</taxon>
        <taxon>Galeomorphii</taxon>
        <taxon>Galeoidea</taxon>
        <taxon>Orectolobiformes</taxon>
        <taxon>Hemiscylliidae</taxon>
        <taxon>Chiloscyllium</taxon>
    </lineage>
</organism>
<name>A0A401SI89_CHIPU</name>
<gene>
    <name evidence="5" type="ORF">chiPu_0008509</name>
</gene>
<dbReference type="InterPro" id="IPR015915">
    <property type="entry name" value="Kelch-typ_b-propeller"/>
</dbReference>
<sequence>MIGYFYWKSLTWEKLQINGIAPCTLNHSAALVGDNIFVFGGIQNGAVSDNLFMFNTVSLTWTPVKTVGLTPAPRYAHTFAAVGEFLYLFGGTACENLYFKDIHVLDTVSLTWSQCEVKGEGSSGRGFHTFTPHHDKDIYVFGGSYHTQGGNITTLNDVVKLSLEKMSKFRQYSSMKSGVGGVGEEEGKIFI</sequence>
<comment type="function">
    <text evidence="3">Rab9 effector required for endosome to trans-Golgi network (TGN) transport.</text>
</comment>
<dbReference type="PANTHER" id="PTHR46647">
    <property type="entry name" value="RAB9 EFFECTOR PROTEIN WITH KELCH MOTIFS"/>
    <property type="match status" value="1"/>
</dbReference>
<evidence type="ECO:0000313" key="5">
    <source>
        <dbReference type="EMBL" id="GCC30065.1"/>
    </source>
</evidence>
<dbReference type="SUPFAM" id="SSF117281">
    <property type="entry name" value="Kelch motif"/>
    <property type="match status" value="1"/>
</dbReference>
<evidence type="ECO:0000313" key="6">
    <source>
        <dbReference type="Proteomes" id="UP000287033"/>
    </source>
</evidence>
<keyword evidence="6" id="KW-1185">Reference proteome</keyword>
<dbReference type="Pfam" id="PF24681">
    <property type="entry name" value="Kelch_KLHDC2_KLHL20_DRC7"/>
    <property type="match status" value="1"/>
</dbReference>
<accession>A0A401SI89</accession>
<comment type="caution">
    <text evidence="5">The sequence shown here is derived from an EMBL/GenBank/DDBJ whole genome shotgun (WGS) entry which is preliminary data.</text>
</comment>
<protein>
    <recommendedName>
        <fullName evidence="4">Rab9 effector protein with kelch motifs</fullName>
    </recommendedName>
</protein>
<dbReference type="InterPro" id="IPR052124">
    <property type="entry name" value="Rab9_kelch_effector"/>
</dbReference>
<keyword evidence="1" id="KW-0880">Kelch repeat</keyword>
<dbReference type="Gene3D" id="2.120.10.80">
    <property type="entry name" value="Kelch-type beta propeller"/>
    <property type="match status" value="1"/>
</dbReference>
<dbReference type="AlphaFoldDB" id="A0A401SI89"/>
<reference evidence="5 6" key="1">
    <citation type="journal article" date="2018" name="Nat. Ecol. Evol.">
        <title>Shark genomes provide insights into elasmobranch evolution and the origin of vertebrates.</title>
        <authorList>
            <person name="Hara Y"/>
            <person name="Yamaguchi K"/>
            <person name="Onimaru K"/>
            <person name="Kadota M"/>
            <person name="Koyanagi M"/>
            <person name="Keeley SD"/>
            <person name="Tatsumi K"/>
            <person name="Tanaka K"/>
            <person name="Motone F"/>
            <person name="Kageyama Y"/>
            <person name="Nozu R"/>
            <person name="Adachi N"/>
            <person name="Nishimura O"/>
            <person name="Nakagawa R"/>
            <person name="Tanegashima C"/>
            <person name="Kiyatake I"/>
            <person name="Matsumoto R"/>
            <person name="Murakumo K"/>
            <person name="Nishida K"/>
            <person name="Terakita A"/>
            <person name="Kuratani S"/>
            <person name="Sato K"/>
            <person name="Hyodo S Kuraku.S."/>
        </authorList>
    </citation>
    <scope>NUCLEOTIDE SEQUENCE [LARGE SCALE GENOMIC DNA]</scope>
</reference>
<proteinExistence type="predicted"/>
<dbReference type="OrthoDB" id="10251809at2759"/>
<evidence type="ECO:0000256" key="1">
    <source>
        <dbReference type="ARBA" id="ARBA00022441"/>
    </source>
</evidence>
<evidence type="ECO:0000256" key="2">
    <source>
        <dbReference type="ARBA" id="ARBA00022737"/>
    </source>
</evidence>
<evidence type="ECO:0000256" key="4">
    <source>
        <dbReference type="ARBA" id="ARBA00039295"/>
    </source>
</evidence>
<dbReference type="PANTHER" id="PTHR46647:SF1">
    <property type="entry name" value="RAB9 EFFECTOR PROTEIN WITH KELCH MOTIFS"/>
    <property type="match status" value="1"/>
</dbReference>
<dbReference type="STRING" id="137246.A0A401SI89"/>
<keyword evidence="2" id="KW-0677">Repeat</keyword>
<dbReference type="EMBL" id="BEZZ01000282">
    <property type="protein sequence ID" value="GCC30065.1"/>
    <property type="molecule type" value="Genomic_DNA"/>
</dbReference>
<evidence type="ECO:0000256" key="3">
    <source>
        <dbReference type="ARBA" id="ARBA00037224"/>
    </source>
</evidence>
<dbReference type="Proteomes" id="UP000287033">
    <property type="component" value="Unassembled WGS sequence"/>
</dbReference>